<dbReference type="NCBIfam" id="TIGR02396">
    <property type="entry name" value="diverge_rpsU"/>
    <property type="match status" value="1"/>
</dbReference>
<evidence type="ECO:0000256" key="7">
    <source>
        <dbReference type="SAM" id="MobiDB-lite"/>
    </source>
</evidence>
<evidence type="ECO:0000256" key="2">
    <source>
        <dbReference type="ARBA" id="ARBA00010766"/>
    </source>
</evidence>
<dbReference type="InterPro" id="IPR012762">
    <property type="entry name" value="Ubiq_biosynth_COQ9"/>
</dbReference>
<dbReference type="STRING" id="1447782.SAMN05444417_1952"/>
<proteinExistence type="inferred from homology"/>
<dbReference type="Gene3D" id="1.10.357.10">
    <property type="entry name" value="Tetracycline Repressor, domain 2"/>
    <property type="match status" value="1"/>
</dbReference>
<name>A0A1M6EDQ4_9RHOB</name>
<dbReference type="GO" id="GO:0006744">
    <property type="term" value="P:ubiquinone biosynthetic process"/>
    <property type="evidence" value="ECO:0007669"/>
    <property type="project" value="UniProtKB-KW"/>
</dbReference>
<sequence>MMTDSADPAADPAPETGRDPDSALRARLVAAATPHVAFDGWSDALLPIVAAQEDVRLSEVRRLFPRGAVDIAAASHRMGDAEMTRRIAEADMTGMRFRDRVARALEIRLEAIEDKEAARRATALFALPHLAPEGARLIWGTADAVWTALGDTSRDANWYSKRATLSAVWASVVLFWLGDDSWEGQATRDFISRRIDDVMRIEQVKGKVRSIPVIGGLAGMAERAMSGLRAPGRGMRPEDLPGRWSAR</sequence>
<evidence type="ECO:0000313" key="10">
    <source>
        <dbReference type="Proteomes" id="UP000184292"/>
    </source>
</evidence>
<dbReference type="Proteomes" id="UP000184292">
    <property type="component" value="Unassembled WGS sequence"/>
</dbReference>
<keyword evidence="10" id="KW-1185">Reference proteome</keyword>
<evidence type="ECO:0000256" key="1">
    <source>
        <dbReference type="ARBA" id="ARBA00004749"/>
    </source>
</evidence>
<comment type="pathway">
    <text evidence="1">Cofactor biosynthesis; ubiquinone biosynthesis.</text>
</comment>
<organism evidence="9 10">
    <name type="scientific">Wenxinia saemankumensis</name>
    <dbReference type="NCBI Taxonomy" id="1447782"/>
    <lineage>
        <taxon>Bacteria</taxon>
        <taxon>Pseudomonadati</taxon>
        <taxon>Pseudomonadota</taxon>
        <taxon>Alphaproteobacteria</taxon>
        <taxon>Rhodobacterales</taxon>
        <taxon>Roseobacteraceae</taxon>
        <taxon>Wenxinia</taxon>
    </lineage>
</organism>
<evidence type="ECO:0000256" key="3">
    <source>
        <dbReference type="ARBA" id="ARBA00022688"/>
    </source>
</evidence>
<keyword evidence="3" id="KW-0831">Ubiquinone biosynthesis</keyword>
<reference evidence="9 10" key="1">
    <citation type="submission" date="2016-11" db="EMBL/GenBank/DDBJ databases">
        <authorList>
            <person name="Jaros S."/>
            <person name="Januszkiewicz K."/>
            <person name="Wedrychowicz H."/>
        </authorList>
    </citation>
    <scope>NUCLEOTIDE SEQUENCE [LARGE SCALE GENOMIC DNA]</scope>
    <source>
        <strain evidence="9 10">DSM 100565</strain>
    </source>
</reference>
<evidence type="ECO:0000256" key="5">
    <source>
        <dbReference type="ARBA" id="ARBA00023121"/>
    </source>
</evidence>
<evidence type="ECO:0000256" key="4">
    <source>
        <dbReference type="ARBA" id="ARBA00022946"/>
    </source>
</evidence>
<keyword evidence="5" id="KW-0446">Lipid-binding</keyword>
<gene>
    <name evidence="9" type="ORF">SAMN05444417_1952</name>
</gene>
<evidence type="ECO:0000313" key="9">
    <source>
        <dbReference type="EMBL" id="SHI83612.1"/>
    </source>
</evidence>
<protein>
    <submittedName>
        <fullName evidence="9">Ubiquinone biosynthesis protein COQ9</fullName>
    </submittedName>
</protein>
<dbReference type="Pfam" id="PF08511">
    <property type="entry name" value="COQ9"/>
    <property type="match status" value="1"/>
</dbReference>
<evidence type="ECO:0000256" key="6">
    <source>
        <dbReference type="ARBA" id="ARBA00058104"/>
    </source>
</evidence>
<dbReference type="RefSeq" id="WP_244526322.1">
    <property type="nucleotide sequence ID" value="NZ_FQYO01000003.1"/>
</dbReference>
<keyword evidence="9" id="KW-0830">Ubiquinone</keyword>
<evidence type="ECO:0000259" key="8">
    <source>
        <dbReference type="Pfam" id="PF08511"/>
    </source>
</evidence>
<dbReference type="EMBL" id="FQYO01000003">
    <property type="protein sequence ID" value="SHI83612.1"/>
    <property type="molecule type" value="Genomic_DNA"/>
</dbReference>
<dbReference type="PANTHER" id="PTHR21427:SF19">
    <property type="entry name" value="UBIQUINONE BIOSYNTHESIS PROTEIN COQ9, MITOCHONDRIAL"/>
    <property type="match status" value="1"/>
</dbReference>
<feature type="region of interest" description="Disordered" evidence="7">
    <location>
        <begin position="1"/>
        <end position="20"/>
    </location>
</feature>
<feature type="domain" description="COQ9 C-terminal" evidence="8">
    <location>
        <begin position="132"/>
        <end position="202"/>
    </location>
</feature>
<feature type="compositionally biased region" description="Low complexity" evidence="7">
    <location>
        <begin position="1"/>
        <end position="14"/>
    </location>
</feature>
<dbReference type="GO" id="GO:0008289">
    <property type="term" value="F:lipid binding"/>
    <property type="evidence" value="ECO:0007669"/>
    <property type="project" value="UniProtKB-KW"/>
</dbReference>
<accession>A0A1M6EDQ4</accession>
<comment type="function">
    <text evidence="6">Membrane-associated protein that warps the membrane surface to access and bind aromatic isoprenes with high specificity, including ubiquinone (CoQ) isoprene intermediates and presents them directly to COQ7, therefore facilitating the COQ7-mediated hydroxylase step. Participates in the biosynthesis of coenzyme Q, also named ubiquinone, an essential lipid-soluble electron transporter for aerobic cellular respiration.</text>
</comment>
<dbReference type="AlphaFoldDB" id="A0A1M6EDQ4"/>
<dbReference type="InterPro" id="IPR013718">
    <property type="entry name" value="COQ9_C"/>
</dbReference>
<keyword evidence="4" id="KW-0809">Transit peptide</keyword>
<dbReference type="PANTHER" id="PTHR21427">
    <property type="entry name" value="UBIQUINONE BIOSYNTHESIS PROTEIN COQ9, MITOCHONDRIAL"/>
    <property type="match status" value="1"/>
</dbReference>
<comment type="similarity">
    <text evidence="2">Belongs to the COQ9 family.</text>
</comment>